<dbReference type="EMBL" id="MVGC01000002">
    <property type="protein sequence ID" value="RJE27567.1"/>
    <property type="molecule type" value="Genomic_DNA"/>
</dbReference>
<proteinExistence type="predicted"/>
<feature type="compositionally biased region" description="Acidic residues" evidence="1">
    <location>
        <begin position="218"/>
        <end position="232"/>
    </location>
</feature>
<feature type="compositionally biased region" description="Low complexity" evidence="1">
    <location>
        <begin position="139"/>
        <end position="153"/>
    </location>
</feature>
<accession>A0A3A3A1W1</accession>
<feature type="compositionally biased region" description="Basic and acidic residues" evidence="1">
    <location>
        <begin position="247"/>
        <end position="258"/>
    </location>
</feature>
<protein>
    <submittedName>
        <fullName evidence="2">Uncharacterized protein</fullName>
    </submittedName>
</protein>
<name>A0A3A3A1W1_9EURO</name>
<feature type="region of interest" description="Disordered" evidence="1">
    <location>
        <begin position="301"/>
        <end position="363"/>
    </location>
</feature>
<feature type="compositionally biased region" description="Basic and acidic residues" evidence="1">
    <location>
        <begin position="154"/>
        <end position="163"/>
    </location>
</feature>
<comment type="caution">
    <text evidence="2">The sequence shown here is derived from an EMBL/GenBank/DDBJ whole genome shotgun (WGS) entry which is preliminary data.</text>
</comment>
<dbReference type="AlphaFoldDB" id="A0A3A3A1W1"/>
<organism evidence="2 3">
    <name type="scientific">Aspergillus sclerotialis</name>
    <dbReference type="NCBI Taxonomy" id="2070753"/>
    <lineage>
        <taxon>Eukaryota</taxon>
        <taxon>Fungi</taxon>
        <taxon>Dikarya</taxon>
        <taxon>Ascomycota</taxon>
        <taxon>Pezizomycotina</taxon>
        <taxon>Eurotiomycetes</taxon>
        <taxon>Eurotiomycetidae</taxon>
        <taxon>Eurotiales</taxon>
        <taxon>Aspergillaceae</taxon>
        <taxon>Aspergillus</taxon>
        <taxon>Aspergillus subgen. Polypaecilum</taxon>
    </lineage>
</organism>
<gene>
    <name evidence="2" type="ORF">PHISCL_00153</name>
</gene>
<dbReference type="Proteomes" id="UP000266188">
    <property type="component" value="Unassembled WGS sequence"/>
</dbReference>
<feature type="region of interest" description="Disordered" evidence="1">
    <location>
        <begin position="130"/>
        <end position="280"/>
    </location>
</feature>
<evidence type="ECO:0000313" key="2">
    <source>
        <dbReference type="EMBL" id="RJE27567.1"/>
    </source>
</evidence>
<evidence type="ECO:0000313" key="3">
    <source>
        <dbReference type="Proteomes" id="UP000266188"/>
    </source>
</evidence>
<sequence length="363" mass="40038">MAQQTTDTYRAVQRDTRAIYNHGMSARDHLFMVGFGDRDSPVVSLGQILTTVAHCPFFDRASPPDPPEPARTPVDTYRAVQRHIGAVIHHARSAVEYLRSVDFPDSESTVQLLQQIAEIAATHSFFSETAAPISPTPNPSVHTSAHSSPSTSEHSSKETRSKDPSTVGSKADGSTKPDSSPRPSVTGKRPHPNSPHGYQRKRRRTEVGEAYTSYLSDPEIDAEETNKEDDEQSPSPSPDGDTIASELRSEDELPRSFDDDFINDYPETTPSVPSEFSAVPLESLTPARELRTSRSLYTYESHTSTYNTGGGLVSSHSTSREFSVQRRRRVSYRVPSSSTDEDSGNLDDSPSARASVRRWLQSQ</sequence>
<reference evidence="3" key="1">
    <citation type="submission" date="2017-02" db="EMBL/GenBank/DDBJ databases">
        <authorList>
            <person name="Tafer H."/>
            <person name="Lopandic K."/>
        </authorList>
    </citation>
    <scope>NUCLEOTIDE SEQUENCE [LARGE SCALE GENOMIC DNA]</scope>
    <source>
        <strain evidence="3">CBS 366.77</strain>
    </source>
</reference>
<evidence type="ECO:0000256" key="1">
    <source>
        <dbReference type="SAM" id="MobiDB-lite"/>
    </source>
</evidence>
<keyword evidence="3" id="KW-1185">Reference proteome</keyword>